<gene>
    <name evidence="1" type="ORF">CDG60_11090</name>
</gene>
<dbReference type="RefSeq" id="WP_087513864.1">
    <property type="nucleotide sequence ID" value="NZ_CP032134.1"/>
</dbReference>
<name>A0A3B7LXD5_9GAMM</name>
<evidence type="ECO:0000313" key="1">
    <source>
        <dbReference type="EMBL" id="AXY57061.1"/>
    </source>
</evidence>
<organism evidence="1 2">
    <name type="scientific">Acinetobacter chinensis</name>
    <dbReference type="NCBI Taxonomy" id="2004650"/>
    <lineage>
        <taxon>Bacteria</taxon>
        <taxon>Pseudomonadati</taxon>
        <taxon>Pseudomonadota</taxon>
        <taxon>Gammaproteobacteria</taxon>
        <taxon>Moraxellales</taxon>
        <taxon>Moraxellaceae</taxon>
        <taxon>Acinetobacter</taxon>
    </lineage>
</organism>
<dbReference type="EMBL" id="CP032134">
    <property type="protein sequence ID" value="AXY57061.1"/>
    <property type="molecule type" value="Genomic_DNA"/>
</dbReference>
<reference evidence="2" key="1">
    <citation type="submission" date="2018-09" db="EMBL/GenBank/DDBJ databases">
        <title>The complete genome of Acinetobacter sp. strain WCHAc010005.</title>
        <authorList>
            <person name="Hu Y."/>
            <person name="Long H."/>
            <person name="Feng Y."/>
            <person name="Zong Z."/>
        </authorList>
    </citation>
    <scope>NUCLEOTIDE SEQUENCE [LARGE SCALE GENOMIC DNA]</scope>
    <source>
        <strain evidence="2">WCHAc010005</strain>
    </source>
</reference>
<dbReference type="AlphaFoldDB" id="A0A3B7LXD5"/>
<proteinExistence type="predicted"/>
<dbReference type="KEGG" id="achi:CDG60_11090"/>
<evidence type="ECO:0000313" key="2">
    <source>
        <dbReference type="Proteomes" id="UP000263753"/>
    </source>
</evidence>
<protein>
    <submittedName>
        <fullName evidence="1">Uncharacterized protein</fullName>
    </submittedName>
</protein>
<accession>A0A3B7LXD5</accession>
<sequence length="77" mass="8469">MSKALTISFIAAVGLVGYIAYQQSVIKQQKEMNQVISDAKQSLQKIESNPNRKIIQIDSTQQSNVTNGTLMGEAKKL</sequence>
<dbReference type="Proteomes" id="UP000263753">
    <property type="component" value="Chromosome"/>
</dbReference>